<dbReference type="InterPro" id="IPR018772">
    <property type="entry name" value="Transcription_activator_HlyU"/>
</dbReference>
<evidence type="ECO:0000313" key="2">
    <source>
        <dbReference type="Proteomes" id="UP000051298"/>
    </source>
</evidence>
<name>A0A0P1F386_9RHOB</name>
<dbReference type="Proteomes" id="UP000051298">
    <property type="component" value="Unassembled WGS sequence"/>
</dbReference>
<gene>
    <name evidence="1" type="ORF">THS5294_03424</name>
</gene>
<dbReference type="STRING" id="266809.PM03_02485"/>
<accession>A0A0P1F386</accession>
<sequence length="84" mass="9333">MSLLSKLFGKSEQKPAEPVMYEGFAITPQPMKEGHVYRLSAIIEKDGQSHHLIRADTLPSVEAAHEAAIEKAKQVIDQQGARMF</sequence>
<proteinExistence type="predicted"/>
<dbReference type="RefSeq" id="WP_058124628.1">
    <property type="nucleotide sequence ID" value="NZ_CYRX01000033.1"/>
</dbReference>
<evidence type="ECO:0008006" key="3">
    <source>
        <dbReference type="Google" id="ProtNLM"/>
    </source>
</evidence>
<dbReference type="eggNOG" id="COG5453">
    <property type="taxonomic scope" value="Bacteria"/>
</dbReference>
<organism evidence="1 2">
    <name type="scientific">Thalassobacter stenotrophicus</name>
    <dbReference type="NCBI Taxonomy" id="266809"/>
    <lineage>
        <taxon>Bacteria</taxon>
        <taxon>Pseudomonadati</taxon>
        <taxon>Pseudomonadota</taxon>
        <taxon>Alphaproteobacteria</taxon>
        <taxon>Rhodobacterales</taxon>
        <taxon>Roseobacteraceae</taxon>
        <taxon>Thalassobacter</taxon>
    </lineage>
</organism>
<dbReference type="Pfam" id="PF10115">
    <property type="entry name" value="HlyU"/>
    <property type="match status" value="1"/>
</dbReference>
<dbReference type="AlphaFoldDB" id="A0A0P1F386"/>
<evidence type="ECO:0000313" key="1">
    <source>
        <dbReference type="EMBL" id="CUH62110.1"/>
    </source>
</evidence>
<reference evidence="1 2" key="1">
    <citation type="submission" date="2015-09" db="EMBL/GenBank/DDBJ databases">
        <authorList>
            <consortium name="Swine Surveillance"/>
        </authorList>
    </citation>
    <scope>NUCLEOTIDE SEQUENCE [LARGE SCALE GENOMIC DNA]</scope>
    <source>
        <strain evidence="1 2">CECT 5294</strain>
    </source>
</reference>
<protein>
    <recommendedName>
        <fullName evidence="3">Transcriptional activator HlyU</fullName>
    </recommendedName>
</protein>
<dbReference type="EMBL" id="CYRX01000033">
    <property type="protein sequence ID" value="CUH62110.1"/>
    <property type="molecule type" value="Genomic_DNA"/>
</dbReference>